<dbReference type="RefSeq" id="WP_068615411.1">
    <property type="nucleotide sequence ID" value="NZ_CP016268.1"/>
</dbReference>
<dbReference type="AlphaFoldDB" id="A0A193LFK6"/>
<dbReference type="CDD" id="cd03443">
    <property type="entry name" value="PaaI_thioesterase"/>
    <property type="match status" value="1"/>
</dbReference>
<dbReference type="OrthoDB" id="793353at2"/>
<evidence type="ECO:0000313" key="1">
    <source>
        <dbReference type="EMBL" id="ANO51248.1"/>
    </source>
</evidence>
<sequence>MSRALSTWRKLSGTTVGRWLFTRAVCFKAPYFASISPMFLELETGRAVVRLRNRRKVQNHLGTVHAIAMANLAELAAGTMMEASIPADQRWIPRGMTIEYLARAASDLTAIATLPAVVYGPAQDVDVSISVRDDQDQEVSRAVVPMYVSPRSAGRR</sequence>
<gene>
    <name evidence="1" type="ORF">BA177_08580</name>
</gene>
<dbReference type="Proteomes" id="UP000092695">
    <property type="component" value="Chromosome"/>
</dbReference>
<organism evidence="1 2">
    <name type="scientific">Woeseia oceani</name>
    <dbReference type="NCBI Taxonomy" id="1548547"/>
    <lineage>
        <taxon>Bacteria</taxon>
        <taxon>Pseudomonadati</taxon>
        <taxon>Pseudomonadota</taxon>
        <taxon>Gammaproteobacteria</taxon>
        <taxon>Woeseiales</taxon>
        <taxon>Woeseiaceae</taxon>
        <taxon>Woeseia</taxon>
    </lineage>
</organism>
<accession>A0A193LFK6</accession>
<dbReference type="SUPFAM" id="SSF54637">
    <property type="entry name" value="Thioesterase/thiol ester dehydrase-isomerase"/>
    <property type="match status" value="1"/>
</dbReference>
<dbReference type="Gene3D" id="3.10.129.10">
    <property type="entry name" value="Hotdog Thioesterase"/>
    <property type="match status" value="1"/>
</dbReference>
<evidence type="ECO:0000313" key="2">
    <source>
        <dbReference type="Proteomes" id="UP000092695"/>
    </source>
</evidence>
<name>A0A193LFK6_9GAMM</name>
<dbReference type="InterPro" id="IPR029069">
    <property type="entry name" value="HotDog_dom_sf"/>
</dbReference>
<dbReference type="KEGG" id="woc:BA177_08580"/>
<reference evidence="1 2" key="1">
    <citation type="submission" date="2016-06" db="EMBL/GenBank/DDBJ databases">
        <title>Complete genome sequence of a deep-branching marine Gamma Proteobacterium Woeseia oceani type strain XK5.</title>
        <authorList>
            <person name="Mu D."/>
            <person name="Du Z."/>
        </authorList>
    </citation>
    <scope>NUCLEOTIDE SEQUENCE [LARGE SCALE GENOMIC DNA]</scope>
    <source>
        <strain evidence="1 2">XK5</strain>
    </source>
</reference>
<protein>
    <submittedName>
        <fullName evidence="1">DUF4442 domain-containing protein</fullName>
    </submittedName>
</protein>
<dbReference type="Pfam" id="PF14539">
    <property type="entry name" value="DUF4442"/>
    <property type="match status" value="1"/>
</dbReference>
<proteinExistence type="predicted"/>
<dbReference type="InterPro" id="IPR027961">
    <property type="entry name" value="DUF4442"/>
</dbReference>
<dbReference type="EMBL" id="CP016268">
    <property type="protein sequence ID" value="ANO51248.1"/>
    <property type="molecule type" value="Genomic_DNA"/>
</dbReference>
<keyword evidence="2" id="KW-1185">Reference proteome</keyword>
<dbReference type="STRING" id="1548547.BA177_08580"/>